<feature type="signal peptide" evidence="1">
    <location>
        <begin position="1"/>
        <end position="23"/>
    </location>
</feature>
<evidence type="ECO:0000313" key="3">
    <source>
        <dbReference type="Proteomes" id="UP000324479"/>
    </source>
</evidence>
<evidence type="ECO:0000256" key="1">
    <source>
        <dbReference type="SAM" id="SignalP"/>
    </source>
</evidence>
<name>A0A5M6D1K1_9BACT</name>
<dbReference type="Proteomes" id="UP000324479">
    <property type="component" value="Unassembled WGS sequence"/>
</dbReference>
<accession>A0A5M6D1K1</accession>
<gene>
    <name evidence="2" type="ORF">FYK55_21310</name>
</gene>
<comment type="caution">
    <text evidence="2">The sequence shown here is derived from an EMBL/GenBank/DDBJ whole genome shotgun (WGS) entry which is preliminary data.</text>
</comment>
<keyword evidence="3" id="KW-1185">Reference proteome</keyword>
<dbReference type="Pfam" id="PF07585">
    <property type="entry name" value="BBP7"/>
    <property type="match status" value="1"/>
</dbReference>
<keyword evidence="1" id="KW-0732">Signal</keyword>
<dbReference type="AlphaFoldDB" id="A0A5M6D1K1"/>
<dbReference type="EMBL" id="VWOX01000014">
    <property type="protein sequence ID" value="KAA5540182.1"/>
    <property type="molecule type" value="Genomic_DNA"/>
</dbReference>
<organism evidence="2 3">
    <name type="scientific">Roseiconus nitratireducens</name>
    <dbReference type="NCBI Taxonomy" id="2605748"/>
    <lineage>
        <taxon>Bacteria</taxon>
        <taxon>Pseudomonadati</taxon>
        <taxon>Planctomycetota</taxon>
        <taxon>Planctomycetia</taxon>
        <taxon>Pirellulales</taxon>
        <taxon>Pirellulaceae</taxon>
        <taxon>Roseiconus</taxon>
    </lineage>
</organism>
<protein>
    <submittedName>
        <fullName evidence="2">BBP7 family outer membrane beta-barrel protein</fullName>
    </submittedName>
</protein>
<sequence>MKRNFRGMTLAALLLCASPSVHAGNHSLAHTGAGAESNTFVGDMDTRRSYHVGDTIAPVSNYAPINVGDMQSVPYPMESIPHESMVFEGYPAETCDAFGCDGGCDGMGCDSGFLNLCKKDGWIRAEGLIMFMSERRAPALVSSAAEGEFPILPDAMVEFGEELDGGVSGGFRGDVGRYFTDSFGIGGRVLWLSENGDDYSASGDGTGRSIGRPYFFVPTVNPGIAQEDALLVNQAGLFAGDVQASFSTDLIGAEAYARLTYCNQKQCRLEMIGGYSFFALDDEVRIRSRSVDLQTATATTFASSFDTENRFHGGQIGFESLIRRGRWSARALTKVHLGNMQQSVNIRGYTDEVTPGTPPLARTNSSLLVMENQGEESQDVFTFIPEMNFTLGYRFRDHVSFTVGYNFLYFDSVALAGEQINRNLDTDNLGAAVVPQGFDIVDGSLWVQGISLGASIDY</sequence>
<feature type="chain" id="PRO_5024287362" evidence="1">
    <location>
        <begin position="24"/>
        <end position="458"/>
    </location>
</feature>
<dbReference type="RefSeq" id="WP_150078651.1">
    <property type="nucleotide sequence ID" value="NZ_VWOX01000014.1"/>
</dbReference>
<evidence type="ECO:0000313" key="2">
    <source>
        <dbReference type="EMBL" id="KAA5540182.1"/>
    </source>
</evidence>
<reference evidence="2 3" key="1">
    <citation type="submission" date="2019-08" db="EMBL/GenBank/DDBJ databases">
        <authorList>
            <person name="Dhanesh K."/>
            <person name="Kumar G."/>
            <person name="Sasikala C."/>
            <person name="Venkata Ramana C."/>
        </authorList>
    </citation>
    <scope>NUCLEOTIDE SEQUENCE [LARGE SCALE GENOMIC DNA]</scope>
    <source>
        <strain evidence="2 3">JC645</strain>
    </source>
</reference>
<dbReference type="InterPro" id="IPR011446">
    <property type="entry name" value="BBP7"/>
</dbReference>
<proteinExistence type="predicted"/>